<dbReference type="Proteomes" id="UP001281147">
    <property type="component" value="Unassembled WGS sequence"/>
</dbReference>
<reference evidence="1" key="1">
    <citation type="submission" date="2023-07" db="EMBL/GenBank/DDBJ databases">
        <title>Black Yeasts Isolated from many extreme environments.</title>
        <authorList>
            <person name="Coleine C."/>
            <person name="Stajich J.E."/>
            <person name="Selbmann L."/>
        </authorList>
    </citation>
    <scope>NUCLEOTIDE SEQUENCE</scope>
    <source>
        <strain evidence="1">CCFEE 5714</strain>
    </source>
</reference>
<proteinExistence type="predicted"/>
<gene>
    <name evidence="1" type="ORF">LTR37_009916</name>
</gene>
<name>A0ACC3N6N6_9PEZI</name>
<evidence type="ECO:0000313" key="2">
    <source>
        <dbReference type="Proteomes" id="UP001281147"/>
    </source>
</evidence>
<evidence type="ECO:0000313" key="1">
    <source>
        <dbReference type="EMBL" id="KAK3711129.1"/>
    </source>
</evidence>
<protein>
    <submittedName>
        <fullName evidence="1">Uncharacterized protein</fullName>
    </submittedName>
</protein>
<accession>A0ACC3N6N6</accession>
<organism evidence="1 2">
    <name type="scientific">Vermiconidia calcicola</name>
    <dbReference type="NCBI Taxonomy" id="1690605"/>
    <lineage>
        <taxon>Eukaryota</taxon>
        <taxon>Fungi</taxon>
        <taxon>Dikarya</taxon>
        <taxon>Ascomycota</taxon>
        <taxon>Pezizomycotina</taxon>
        <taxon>Dothideomycetes</taxon>
        <taxon>Dothideomycetidae</taxon>
        <taxon>Mycosphaerellales</taxon>
        <taxon>Extremaceae</taxon>
        <taxon>Vermiconidia</taxon>
    </lineage>
</organism>
<sequence>MSFFANKMAPSIVHHATELLSQAGGTTTSQVFLAGSNKAVLRIGRDFDQEEIDAIANYLHTTHRDTWLQVNRHGHRVPGPADDCVGMPSVSASAGLRSSHPRKYGQQPGQDSQDDSRPELAYALIIIRGRTGASYGKVRILYSYAAVAAAVFEEVANGYSIAFSAALLKMEVAQLTGSRKSFAKVEDVHALYASAGSTDPNKRIALLC</sequence>
<dbReference type="EMBL" id="JAUTXU010000079">
    <property type="protein sequence ID" value="KAK3711129.1"/>
    <property type="molecule type" value="Genomic_DNA"/>
</dbReference>
<comment type="caution">
    <text evidence="1">The sequence shown here is derived from an EMBL/GenBank/DDBJ whole genome shotgun (WGS) entry which is preliminary data.</text>
</comment>
<keyword evidence="2" id="KW-1185">Reference proteome</keyword>